<proteinExistence type="predicted"/>
<dbReference type="InterPro" id="IPR012337">
    <property type="entry name" value="RNaseH-like_sf"/>
</dbReference>
<dbReference type="Proteomes" id="UP000283087">
    <property type="component" value="Unassembled WGS sequence"/>
</dbReference>
<gene>
    <name evidence="5" type="ORF">EH243_15750</name>
</gene>
<dbReference type="GO" id="GO:0005829">
    <property type="term" value="C:cytosol"/>
    <property type="evidence" value="ECO:0007669"/>
    <property type="project" value="TreeGrafter"/>
</dbReference>
<comment type="caution">
    <text evidence="5">The sequence shown here is derived from an EMBL/GenBank/DDBJ whole genome shotgun (WGS) entry which is preliminary data.</text>
</comment>
<dbReference type="InterPro" id="IPR036397">
    <property type="entry name" value="RNaseH_sf"/>
</dbReference>
<name>A0A430KMI9_9GAMM</name>
<dbReference type="Pfam" id="PF00929">
    <property type="entry name" value="RNase_T"/>
    <property type="match status" value="1"/>
</dbReference>
<dbReference type="GO" id="GO:0006259">
    <property type="term" value="P:DNA metabolic process"/>
    <property type="evidence" value="ECO:0007669"/>
    <property type="project" value="UniProtKB-ARBA"/>
</dbReference>
<dbReference type="SUPFAM" id="SSF53098">
    <property type="entry name" value="Ribonuclease H-like"/>
    <property type="match status" value="1"/>
</dbReference>
<keyword evidence="3 5" id="KW-0269">Exonuclease</keyword>
<dbReference type="GO" id="GO:0003676">
    <property type="term" value="F:nucleic acid binding"/>
    <property type="evidence" value="ECO:0007669"/>
    <property type="project" value="InterPro"/>
</dbReference>
<dbReference type="NCBIfam" id="NF006602">
    <property type="entry name" value="PRK09146.1"/>
    <property type="match status" value="1"/>
</dbReference>
<dbReference type="GO" id="GO:0008408">
    <property type="term" value="F:3'-5' exonuclease activity"/>
    <property type="evidence" value="ECO:0007669"/>
    <property type="project" value="TreeGrafter"/>
</dbReference>
<evidence type="ECO:0000313" key="5">
    <source>
        <dbReference type="EMBL" id="RTE64697.1"/>
    </source>
</evidence>
<feature type="domain" description="Exonuclease" evidence="4">
    <location>
        <begin position="44"/>
        <end position="225"/>
    </location>
</feature>
<dbReference type="PANTHER" id="PTHR30231">
    <property type="entry name" value="DNA POLYMERASE III SUBUNIT EPSILON"/>
    <property type="match status" value="1"/>
</dbReference>
<dbReference type="SMART" id="SM00479">
    <property type="entry name" value="EXOIII"/>
    <property type="match status" value="1"/>
</dbReference>
<dbReference type="Gene3D" id="3.30.420.10">
    <property type="entry name" value="Ribonuclease H-like superfamily/Ribonuclease H"/>
    <property type="match status" value="1"/>
</dbReference>
<organism evidence="5 6">
    <name type="scientific">Amphritea opalescens</name>
    <dbReference type="NCBI Taxonomy" id="2490544"/>
    <lineage>
        <taxon>Bacteria</taxon>
        <taxon>Pseudomonadati</taxon>
        <taxon>Pseudomonadota</taxon>
        <taxon>Gammaproteobacteria</taxon>
        <taxon>Oceanospirillales</taxon>
        <taxon>Oceanospirillaceae</taxon>
        <taxon>Amphritea</taxon>
    </lineage>
</organism>
<evidence type="ECO:0000259" key="4">
    <source>
        <dbReference type="SMART" id="SM00479"/>
    </source>
</evidence>
<evidence type="ECO:0000313" key="6">
    <source>
        <dbReference type="Proteomes" id="UP000283087"/>
    </source>
</evidence>
<dbReference type="RefSeq" id="WP_126159627.1">
    <property type="nucleotide sequence ID" value="NZ_RQXW01000018.1"/>
</dbReference>
<accession>A0A430KMI9</accession>
<evidence type="ECO:0000256" key="3">
    <source>
        <dbReference type="ARBA" id="ARBA00022839"/>
    </source>
</evidence>
<keyword evidence="2" id="KW-0378">Hydrolase</keyword>
<dbReference type="AlphaFoldDB" id="A0A430KMI9"/>
<sequence length="235" mass="26715">MLGSHAVNWPALFQQRAEQASDERLKRFYQQGVVAGDTALADVPLVALDFETTGLNANKDEIISIGLVPFDLQRIRLCDSRYWLLKPNQGLTETSVPFHGITHSQLSAAPDLNLILESVLDAIAGKIVVVHYRNIEREFLNSAIKKRLGEGIIFPMIDTMELEAMLYRRGMLNRLKRLIGWRLESIRLGDSRLRYHLPHYGQHHALTDAIATAELLQAQVLHRYSKVTHLSELWT</sequence>
<dbReference type="InterPro" id="IPR013520">
    <property type="entry name" value="Ribonucl_H"/>
</dbReference>
<dbReference type="CDD" id="cd06127">
    <property type="entry name" value="DEDDh"/>
    <property type="match status" value="1"/>
</dbReference>
<dbReference type="EMBL" id="RQXW01000018">
    <property type="protein sequence ID" value="RTE64697.1"/>
    <property type="molecule type" value="Genomic_DNA"/>
</dbReference>
<dbReference type="OrthoDB" id="5497329at2"/>
<keyword evidence="1" id="KW-0540">Nuclease</keyword>
<dbReference type="PANTHER" id="PTHR30231:SF4">
    <property type="entry name" value="PROTEIN NEN2"/>
    <property type="match status" value="1"/>
</dbReference>
<keyword evidence="6" id="KW-1185">Reference proteome</keyword>
<evidence type="ECO:0000256" key="1">
    <source>
        <dbReference type="ARBA" id="ARBA00022722"/>
    </source>
</evidence>
<protein>
    <submittedName>
        <fullName evidence="5">3'-5' exonuclease</fullName>
    </submittedName>
</protein>
<reference evidence="5 6" key="1">
    <citation type="submission" date="2018-11" db="EMBL/GenBank/DDBJ databases">
        <title>The draft genome sequence of Amphritea opalescens ANRC-JH13T.</title>
        <authorList>
            <person name="Fang Z."/>
            <person name="Zhang Y."/>
            <person name="Han X."/>
        </authorList>
    </citation>
    <scope>NUCLEOTIDE SEQUENCE [LARGE SCALE GENOMIC DNA]</scope>
    <source>
        <strain evidence="5 6">ANRC-JH13</strain>
    </source>
</reference>
<evidence type="ECO:0000256" key="2">
    <source>
        <dbReference type="ARBA" id="ARBA00022801"/>
    </source>
</evidence>